<proteinExistence type="predicted"/>
<gene>
    <name evidence="1" type="ORF">FW781_07030</name>
</gene>
<dbReference type="GO" id="GO:0004061">
    <property type="term" value="F:arylformamidase activity"/>
    <property type="evidence" value="ECO:0007669"/>
    <property type="project" value="InterPro"/>
</dbReference>
<dbReference type="GO" id="GO:0019441">
    <property type="term" value="P:L-tryptophan catabolic process to kynurenine"/>
    <property type="evidence" value="ECO:0007669"/>
    <property type="project" value="InterPro"/>
</dbReference>
<dbReference type="Pfam" id="PF04199">
    <property type="entry name" value="Cyclase"/>
    <property type="match status" value="1"/>
</dbReference>
<dbReference type="InterPro" id="IPR037175">
    <property type="entry name" value="KFase_sf"/>
</dbReference>
<accession>A0A5D8ZZA7</accession>
<name>A0A5D8ZZA7_9FLAO</name>
<organism evidence="1 2">
    <name type="scientific">Chryseobacterium panacisoli</name>
    <dbReference type="NCBI Taxonomy" id="1807141"/>
    <lineage>
        <taxon>Bacteria</taxon>
        <taxon>Pseudomonadati</taxon>
        <taxon>Bacteroidota</taxon>
        <taxon>Flavobacteriia</taxon>
        <taxon>Flavobacteriales</taxon>
        <taxon>Weeksellaceae</taxon>
        <taxon>Chryseobacterium group</taxon>
        <taxon>Chryseobacterium</taxon>
    </lineage>
</organism>
<dbReference type="EMBL" id="VTRU01000001">
    <property type="protein sequence ID" value="TZF99676.1"/>
    <property type="molecule type" value="Genomic_DNA"/>
</dbReference>
<dbReference type="OrthoDB" id="9796085at2"/>
<keyword evidence="1" id="KW-0614">Plasmid</keyword>
<evidence type="ECO:0000313" key="2">
    <source>
        <dbReference type="Proteomes" id="UP000323884"/>
    </source>
</evidence>
<geneLocation type="plasmid" evidence="1">
    <name>unnamed1</name>
</geneLocation>
<dbReference type="PANTHER" id="PTHR31118">
    <property type="entry name" value="CYCLASE-LIKE PROTEIN 2"/>
    <property type="match status" value="1"/>
</dbReference>
<dbReference type="Proteomes" id="UP000323884">
    <property type="component" value="Unassembled WGS sequence"/>
</dbReference>
<evidence type="ECO:0000313" key="1">
    <source>
        <dbReference type="EMBL" id="TZF99676.1"/>
    </source>
</evidence>
<dbReference type="PANTHER" id="PTHR31118:SF12">
    <property type="entry name" value="CYCLASE-LIKE PROTEIN 2"/>
    <property type="match status" value="1"/>
</dbReference>
<protein>
    <submittedName>
        <fullName evidence="1">Cyclase family protein</fullName>
    </submittedName>
</protein>
<dbReference type="AlphaFoldDB" id="A0A5D8ZZA7"/>
<comment type="caution">
    <text evidence="1">The sequence shown here is derived from an EMBL/GenBank/DDBJ whole genome shotgun (WGS) entry which is preliminary data.</text>
</comment>
<dbReference type="Gene3D" id="3.50.30.50">
    <property type="entry name" value="Putative cyclase"/>
    <property type="match status" value="1"/>
</dbReference>
<reference evidence="1 2" key="1">
    <citation type="submission" date="2019-08" db="EMBL/GenBank/DDBJ databases">
        <title>Draft genome sequence of Chryseobacterium sp. Gsoil 183.</title>
        <authorList>
            <person name="Im W.-T."/>
        </authorList>
    </citation>
    <scope>NUCLEOTIDE SEQUENCE [LARGE SCALE GENOMIC DNA]</scope>
    <source>
        <strain evidence="1 2">Gsoil 183</strain>
        <plasmid evidence="1">unnamed1</plasmid>
    </source>
</reference>
<sequence length="259" mass="29528">MKTTIVDLTKPIQYNAGDPWFMRVKIRHKAHRKSHWLIRLALRLPSRLFPKNWTGWADDTIKNMGLHATTHIDAPWHYGPVVEGKPAKTIDQIPLEWCYGDGIVIDCTHKEDFVAITIDDIKKDLNKNGITIQEGNIVLIRTDRDKMMGTSDFVEKGTGMSKEATEWLIDQGVKVMGIDQWGWDLPLRYMAKKAKELNDPEFFWEGHRVGIEKEYLHIEQLTNLSALPPSGFKICVFPLKIVGGSAAPARVVAIMNEQK</sequence>
<dbReference type="SUPFAM" id="SSF102198">
    <property type="entry name" value="Putative cyclase"/>
    <property type="match status" value="1"/>
</dbReference>
<dbReference type="RefSeq" id="WP_149386760.1">
    <property type="nucleotide sequence ID" value="NZ_VTRU01000001.1"/>
</dbReference>
<keyword evidence="2" id="KW-1185">Reference proteome</keyword>
<dbReference type="InterPro" id="IPR007325">
    <property type="entry name" value="KFase/CYL"/>
</dbReference>